<feature type="region of interest" description="Disordered" evidence="1">
    <location>
        <begin position="1266"/>
        <end position="1297"/>
    </location>
</feature>
<feature type="compositionally biased region" description="Basic and acidic residues" evidence="1">
    <location>
        <begin position="395"/>
        <end position="410"/>
    </location>
</feature>
<feature type="compositionally biased region" description="Polar residues" evidence="1">
    <location>
        <begin position="211"/>
        <end position="231"/>
    </location>
</feature>
<organism evidence="2 3">
    <name type="scientific">Anaeramoeba flamelloides</name>
    <dbReference type="NCBI Taxonomy" id="1746091"/>
    <lineage>
        <taxon>Eukaryota</taxon>
        <taxon>Metamonada</taxon>
        <taxon>Anaeramoebidae</taxon>
        <taxon>Anaeramoeba</taxon>
    </lineage>
</organism>
<dbReference type="EMBL" id="JANTQA010000032">
    <property type="protein sequence ID" value="KAJ3438690.1"/>
    <property type="molecule type" value="Genomic_DNA"/>
</dbReference>
<gene>
    <name evidence="2" type="ORF">M0812_14701</name>
</gene>
<dbReference type="InterPro" id="IPR037474">
    <property type="entry name" value="ScaA"/>
</dbReference>
<accession>A0AAV7ZDU4</accession>
<dbReference type="PANTHER" id="PTHR37516:SF1">
    <property type="entry name" value="SCA1 COMPLEX SCAFFOLD PROTEIN SCAA"/>
    <property type="match status" value="1"/>
</dbReference>
<protein>
    <submittedName>
        <fullName evidence="2">Sca1 complex scaffold protein scaa</fullName>
    </submittedName>
</protein>
<proteinExistence type="predicted"/>
<dbReference type="Proteomes" id="UP001146793">
    <property type="component" value="Unassembled WGS sequence"/>
</dbReference>
<sequence>MSTQIINSSLETQGTKNIPKHMKKYKIFEREYLGPDLDLNAISKLGSKKEKNKHPVYVDSKGNYYDLNYCLLDSESLQTGTGEWEFNTKKTEETSNNQKDIEVDPELTEKELLNKFAPKKSEEISLFPQPDQYETFNEFEQAILDWKKETEKGIGFLQIPKPMGRTYSRPYFGETSNTSDPKSDSRTSVSSIGSISEGNRGSMDSRGSIGNRMSTTDKNFSDNSTSNSRFSEQIDPFNQMPKTMPGTNLLMIEKNEWQDQLIPTEPDPLFYDTLEEYENAYLKWGEAVLKTTEILPPHPSQFVEMFGLKTALEIEKKEQERSRKEKARLFQESIEKKKKKTTITGTNNHFIWRQRLERELQSSMSISGIEALNDLMLTIYGKRYKTILKEIKESEEQKRKRKELQNKQMDEEQDGSNTNLMLQLSFNQDQTTKLENLLGKSFSRTDSILNIEVPVQHKIYDEIERLWEIINKNESYFKSQLRPLIGRFHGRLPKDTEIRSGTKKKKSDGNTRVGIINTSLSTLNLRRKDLTGPMIAKSMNCPNIINKKIVNFSLLDYQLNDPIKIKELKNPNIKDKLKFDIKMIDLNNRLEHLEARCNPKIYLTSTIKEQKKEISKIIVEAKKLSLIHIKKILCNNMLLDVFNNTLNEYFFYKNREVSYMQLFLQLINPYNFFQILDLYMESSSLLTHAKLASFVCEALQSSSFKEILEMYIKKKKLKCLYLIAYSLNFFKKIPISIYPYQPEISDLAKQILNNNISKIEKNIFVHYYITIILQSIINSESSMAYVSVTNHIKEMLDKIKVSFAKLCRKNKKFLSESIFKGISCRSSKLSAYFTFMLIYLLKINDQKLLDLLKSSKTGLIEKIRQLSKTKFQHVRFACSQFFEIMKENDIWREHIFKTLTVNDSIFLKDFTPPAKPVRLDEEEKVQPPFISELIHNFLIECYDKFDKKKEFYVLTPNLFFILLSHLEKLIAEKFSNNVLQLISSLMLKIITTFYNLGKIENGKANTASKKMKASKTSKIIIDYRIIMKLMKAIKNLSSNHDIVQSNLLIIILKLVRRDEIFSLIKKDDTFFYDLHAITRDAQSPYLAKHAWKLFEECVYYHGGLIDLWKNDKILISFFELLNSRTIYVLIYALQSFYKIFDMADHEIRRFEKGKYATRTSEKDSLKSMEKDLKLLANIFDEKFVFVKLNMIYQGSGKSESGMVFVNLAKMYNEIINNPIFNKIHKKAIKKEEYKEGLIFFDNYINGFSENSKKKKKKDLKPSFLSKGKIFTTQKKGKVIKKPPKKEKKKSSKKKSKK</sequence>
<dbReference type="GO" id="GO:1904515">
    <property type="term" value="P:positive regulation of TORC2 signaling"/>
    <property type="evidence" value="ECO:0007669"/>
    <property type="project" value="TreeGrafter"/>
</dbReference>
<evidence type="ECO:0000313" key="2">
    <source>
        <dbReference type="EMBL" id="KAJ3438690.1"/>
    </source>
</evidence>
<name>A0AAV7ZDU4_9EUKA</name>
<feature type="region of interest" description="Disordered" evidence="1">
    <location>
        <begin position="165"/>
        <end position="241"/>
    </location>
</feature>
<feature type="compositionally biased region" description="Basic residues" evidence="1">
    <location>
        <begin position="1274"/>
        <end position="1297"/>
    </location>
</feature>
<dbReference type="PANTHER" id="PTHR37516">
    <property type="entry name" value="SCA1 COMPLEX SCAFFOLD PROTEIN SCAA"/>
    <property type="match status" value="1"/>
</dbReference>
<dbReference type="GO" id="GO:0005886">
    <property type="term" value="C:plasma membrane"/>
    <property type="evidence" value="ECO:0007669"/>
    <property type="project" value="TreeGrafter"/>
</dbReference>
<reference evidence="2" key="1">
    <citation type="submission" date="2022-08" db="EMBL/GenBank/DDBJ databases">
        <title>Novel sulphate-reducing endosymbionts in the free-living metamonad Anaeramoeba.</title>
        <authorList>
            <person name="Jerlstrom-Hultqvist J."/>
            <person name="Cepicka I."/>
            <person name="Gallot-Lavallee L."/>
            <person name="Salas-Leiva D."/>
            <person name="Curtis B.A."/>
            <person name="Zahonova K."/>
            <person name="Pipaliya S."/>
            <person name="Dacks J."/>
            <person name="Roger A.J."/>
        </authorList>
    </citation>
    <scope>NUCLEOTIDE SEQUENCE</scope>
    <source>
        <strain evidence="2">Busselton2</strain>
    </source>
</reference>
<comment type="caution">
    <text evidence="2">The sequence shown here is derived from an EMBL/GenBank/DDBJ whole genome shotgun (WGS) entry which is preliminary data.</text>
</comment>
<feature type="compositionally biased region" description="Low complexity" evidence="1">
    <location>
        <begin position="186"/>
        <end position="196"/>
    </location>
</feature>
<evidence type="ECO:0000313" key="3">
    <source>
        <dbReference type="Proteomes" id="UP001146793"/>
    </source>
</evidence>
<feature type="region of interest" description="Disordered" evidence="1">
    <location>
        <begin position="395"/>
        <end position="416"/>
    </location>
</feature>
<evidence type="ECO:0000256" key="1">
    <source>
        <dbReference type="SAM" id="MobiDB-lite"/>
    </source>
</evidence>
<dbReference type="GO" id="GO:0005829">
    <property type="term" value="C:cytosol"/>
    <property type="evidence" value="ECO:0007669"/>
    <property type="project" value="TreeGrafter"/>
</dbReference>
<dbReference type="GO" id="GO:0046579">
    <property type="term" value="P:positive regulation of Ras protein signal transduction"/>
    <property type="evidence" value="ECO:0007669"/>
    <property type="project" value="TreeGrafter"/>
</dbReference>